<feature type="transmembrane region" description="Helical" evidence="9">
    <location>
        <begin position="292"/>
        <end position="310"/>
    </location>
</feature>
<feature type="transmembrane region" description="Helical" evidence="9">
    <location>
        <begin position="168"/>
        <end position="186"/>
    </location>
</feature>
<sequence length="566" mass="63627">MRHRWWLASTSFPVLAGTLGAMATMFNTCAVCQGWQEAVQPDANTTILSQPAWAVTLKAVSLAISATADFTLLLTMRLKLDVARGFIAAALLWCSSSAILFTVLGVVAGQPPSVKSPETWQYTQNFYYGIFAASLYIPMGILLTSYAGSVRTVQLSPKDRRSVEDTSIILRALTLAVFLLGGAAIYVPIEGWSLTDSLYWAVYTVLTVGIGNIAPKTHLGRSLLFPYATAGITSLGLFVASIASFTTKMGELHLRFELEQEGIHMHEMHLPRKADVLKARRIKSEFHRRHRWLVFSLSAIAWLLLWLVSARVFKGSERSQGWTYFDALYFTFVSLMTIGYGDLFPTSNFGKSFFVFWALLAVPVMTTLVGVMGEVGFRTVTYFLRRLWGSCPWKHHGRRFKALMRNRSLSRPPSRSLSHARPPSSYANIDLENQAHKHPDAHHPPDVSPTLQHPAQHDLQIGEEIEKLVDILKDDVMQVDLHYKWVQIIPLLSLEGDEELDFPEPRLSPGGHHRPQVVREVICVNKSATDRNKELLWMMKLLVEKLCSHLREEVRGDPKYKHLAGS</sequence>
<proteinExistence type="inferred from homology"/>
<evidence type="ECO:0000256" key="5">
    <source>
        <dbReference type="ARBA" id="ARBA00023065"/>
    </source>
</evidence>
<protein>
    <submittedName>
        <fullName evidence="12">TOK2 potassium channel</fullName>
    </submittedName>
</protein>
<keyword evidence="7 8" id="KW-0407">Ion channel</keyword>
<keyword evidence="6 9" id="KW-0472">Membrane</keyword>
<comment type="similarity">
    <text evidence="8">Belongs to the two pore domain potassium channel (TC 1.A.1.8) family.</text>
</comment>
<keyword evidence="3 8" id="KW-0812">Transmembrane</keyword>
<evidence type="ECO:0000256" key="4">
    <source>
        <dbReference type="ARBA" id="ARBA00022989"/>
    </source>
</evidence>
<dbReference type="Proteomes" id="UP000247810">
    <property type="component" value="Unassembled WGS sequence"/>
</dbReference>
<dbReference type="InterPro" id="IPR013099">
    <property type="entry name" value="K_chnl_dom"/>
</dbReference>
<dbReference type="PANTHER" id="PTHR11003:SF291">
    <property type="entry name" value="IP11374P"/>
    <property type="match status" value="1"/>
</dbReference>
<dbReference type="Pfam" id="PF07885">
    <property type="entry name" value="Ion_trans_2"/>
    <property type="match status" value="2"/>
</dbReference>
<evidence type="ECO:0000256" key="1">
    <source>
        <dbReference type="ARBA" id="ARBA00004141"/>
    </source>
</evidence>
<keyword evidence="2 8" id="KW-0813">Transport</keyword>
<reference evidence="12 13" key="1">
    <citation type="submission" date="2018-02" db="EMBL/GenBank/DDBJ databases">
        <title>The genomes of Aspergillus section Nigri reveals drivers in fungal speciation.</title>
        <authorList>
            <consortium name="DOE Joint Genome Institute"/>
            <person name="Vesth T.C."/>
            <person name="Nybo J."/>
            <person name="Theobald S."/>
            <person name="Brandl J."/>
            <person name="Frisvad J.C."/>
            <person name="Nielsen K.F."/>
            <person name="Lyhne E.K."/>
            <person name="Kogle M.E."/>
            <person name="Kuo A."/>
            <person name="Riley R."/>
            <person name="Clum A."/>
            <person name="Nolan M."/>
            <person name="Lipzen A."/>
            <person name="Salamov A."/>
            <person name="Henrissat B."/>
            <person name="Wiebenga A."/>
            <person name="De vries R.P."/>
            <person name="Grigoriev I.V."/>
            <person name="Mortensen U.H."/>
            <person name="Andersen M.R."/>
            <person name="Baker S.E."/>
        </authorList>
    </citation>
    <scope>NUCLEOTIDE SEQUENCE [LARGE SCALE GENOMIC DNA]</scope>
    <source>
        <strain evidence="12 13">CBS 707.79</strain>
    </source>
</reference>
<evidence type="ECO:0000256" key="3">
    <source>
        <dbReference type="ARBA" id="ARBA00022692"/>
    </source>
</evidence>
<accession>A0A319DQX6</accession>
<dbReference type="STRING" id="1448320.A0A319DQX6"/>
<keyword evidence="10" id="KW-0732">Signal</keyword>
<feature type="domain" description="Potassium channel" evidence="11">
    <location>
        <begin position="175"/>
        <end position="247"/>
    </location>
</feature>
<dbReference type="VEuPathDB" id="FungiDB:BO71DRAFT_445997"/>
<evidence type="ECO:0000256" key="8">
    <source>
        <dbReference type="RuleBase" id="RU003857"/>
    </source>
</evidence>
<feature type="chain" id="PRO_5016322525" evidence="10">
    <location>
        <begin position="17"/>
        <end position="566"/>
    </location>
</feature>
<evidence type="ECO:0000256" key="6">
    <source>
        <dbReference type="ARBA" id="ARBA00023136"/>
    </source>
</evidence>
<dbReference type="PRINTS" id="PR01333">
    <property type="entry name" value="2POREKCHANEL"/>
</dbReference>
<evidence type="ECO:0000256" key="10">
    <source>
        <dbReference type="SAM" id="SignalP"/>
    </source>
</evidence>
<evidence type="ECO:0000256" key="7">
    <source>
        <dbReference type="ARBA" id="ARBA00023303"/>
    </source>
</evidence>
<dbReference type="AlphaFoldDB" id="A0A319DQX6"/>
<dbReference type="GO" id="GO:0005886">
    <property type="term" value="C:plasma membrane"/>
    <property type="evidence" value="ECO:0007669"/>
    <property type="project" value="TreeGrafter"/>
</dbReference>
<organism evidence="12 13">
    <name type="scientific">Aspergillus ellipticus CBS 707.79</name>
    <dbReference type="NCBI Taxonomy" id="1448320"/>
    <lineage>
        <taxon>Eukaryota</taxon>
        <taxon>Fungi</taxon>
        <taxon>Dikarya</taxon>
        <taxon>Ascomycota</taxon>
        <taxon>Pezizomycotina</taxon>
        <taxon>Eurotiomycetes</taxon>
        <taxon>Eurotiomycetidae</taxon>
        <taxon>Eurotiales</taxon>
        <taxon>Aspergillaceae</taxon>
        <taxon>Aspergillus</taxon>
        <taxon>Aspergillus subgen. Circumdati</taxon>
    </lineage>
</organism>
<keyword evidence="4 9" id="KW-1133">Transmembrane helix</keyword>
<feature type="transmembrane region" description="Helical" evidence="9">
    <location>
        <begin position="322"/>
        <end position="341"/>
    </location>
</feature>
<evidence type="ECO:0000313" key="13">
    <source>
        <dbReference type="Proteomes" id="UP000247810"/>
    </source>
</evidence>
<dbReference type="OrthoDB" id="297496at2759"/>
<feature type="transmembrane region" description="Helical" evidence="9">
    <location>
        <begin position="198"/>
        <end position="215"/>
    </location>
</feature>
<dbReference type="Gene3D" id="1.10.287.70">
    <property type="match status" value="2"/>
</dbReference>
<dbReference type="GO" id="GO:0015271">
    <property type="term" value="F:outward rectifier potassium channel activity"/>
    <property type="evidence" value="ECO:0007669"/>
    <property type="project" value="TreeGrafter"/>
</dbReference>
<feature type="transmembrane region" description="Helical" evidence="9">
    <location>
        <begin position="353"/>
        <end position="377"/>
    </location>
</feature>
<gene>
    <name evidence="12" type="ORF">BO71DRAFT_445997</name>
</gene>
<feature type="transmembrane region" description="Helical" evidence="9">
    <location>
        <begin position="126"/>
        <end position="147"/>
    </location>
</feature>
<dbReference type="EMBL" id="KZ825797">
    <property type="protein sequence ID" value="PYI00031.1"/>
    <property type="molecule type" value="Genomic_DNA"/>
</dbReference>
<name>A0A319DQX6_9EURO</name>
<dbReference type="GO" id="GO:0030322">
    <property type="term" value="P:stabilization of membrane potential"/>
    <property type="evidence" value="ECO:0007669"/>
    <property type="project" value="TreeGrafter"/>
</dbReference>
<keyword evidence="5 8" id="KW-0406">Ion transport</keyword>
<evidence type="ECO:0000256" key="2">
    <source>
        <dbReference type="ARBA" id="ARBA00022448"/>
    </source>
</evidence>
<dbReference type="SUPFAM" id="SSF81324">
    <property type="entry name" value="Voltage-gated potassium channels"/>
    <property type="match status" value="2"/>
</dbReference>
<comment type="subcellular location">
    <subcellularLocation>
        <location evidence="1">Membrane</location>
        <topology evidence="1">Multi-pass membrane protein</topology>
    </subcellularLocation>
</comment>
<evidence type="ECO:0000256" key="9">
    <source>
        <dbReference type="SAM" id="Phobius"/>
    </source>
</evidence>
<dbReference type="GO" id="GO:0022841">
    <property type="term" value="F:potassium ion leak channel activity"/>
    <property type="evidence" value="ECO:0007669"/>
    <property type="project" value="TreeGrafter"/>
</dbReference>
<feature type="transmembrane region" description="Helical" evidence="9">
    <location>
        <begin position="86"/>
        <end position="106"/>
    </location>
</feature>
<feature type="transmembrane region" description="Helical" evidence="9">
    <location>
        <begin position="227"/>
        <end position="246"/>
    </location>
</feature>
<dbReference type="PANTHER" id="PTHR11003">
    <property type="entry name" value="POTASSIUM CHANNEL, SUBFAMILY K"/>
    <property type="match status" value="1"/>
</dbReference>
<keyword evidence="13" id="KW-1185">Reference proteome</keyword>
<evidence type="ECO:0000313" key="12">
    <source>
        <dbReference type="EMBL" id="PYI00031.1"/>
    </source>
</evidence>
<dbReference type="InterPro" id="IPR003280">
    <property type="entry name" value="2pore_dom_K_chnl"/>
</dbReference>
<feature type="signal peptide" evidence="10">
    <location>
        <begin position="1"/>
        <end position="16"/>
    </location>
</feature>
<feature type="transmembrane region" description="Helical" evidence="9">
    <location>
        <begin position="50"/>
        <end position="74"/>
    </location>
</feature>
<feature type="domain" description="Potassium channel" evidence="11">
    <location>
        <begin position="302"/>
        <end position="375"/>
    </location>
</feature>
<evidence type="ECO:0000259" key="11">
    <source>
        <dbReference type="Pfam" id="PF07885"/>
    </source>
</evidence>